<feature type="compositionally biased region" description="Polar residues" evidence="1">
    <location>
        <begin position="55"/>
        <end position="68"/>
    </location>
</feature>
<sequence length="180" mass="19099">MKGHQSPLRPSHQRRDQHTQPSDDAGRLPSHGAKSLSLLSPSASLSPANGPTPKPAQSLNSASAVRNNQEPRRPPPQATSHGQSRGFIELSECGAMVHLQPRRRRRESTDYTGSMDTSGGGGGGGEQWTTQTDADTDDVLLAAELMEMEMQLHGHEVSAAMVATGRGTGGYVDVYCTGTV</sequence>
<dbReference type="Proteomes" id="UP001360953">
    <property type="component" value="Unassembled WGS sequence"/>
</dbReference>
<dbReference type="EMBL" id="JBBPEH010000005">
    <property type="protein sequence ID" value="KAK7538039.1"/>
    <property type="molecule type" value="Genomic_DNA"/>
</dbReference>
<proteinExistence type="predicted"/>
<dbReference type="GeneID" id="92032797"/>
<accession>A0ABR1LTL1</accession>
<keyword evidence="3" id="KW-1185">Reference proteome</keyword>
<protein>
    <submittedName>
        <fullName evidence="2">Uncharacterized protein</fullName>
    </submittedName>
</protein>
<feature type="region of interest" description="Disordered" evidence="1">
    <location>
        <begin position="1"/>
        <end position="131"/>
    </location>
</feature>
<comment type="caution">
    <text evidence="2">The sequence shown here is derived from an EMBL/GenBank/DDBJ whole genome shotgun (WGS) entry which is preliminary data.</text>
</comment>
<name>A0ABR1LTL1_9PEZI</name>
<organism evidence="2 3">
    <name type="scientific">Phyllosticta citribraziliensis</name>
    <dbReference type="NCBI Taxonomy" id="989973"/>
    <lineage>
        <taxon>Eukaryota</taxon>
        <taxon>Fungi</taxon>
        <taxon>Dikarya</taxon>
        <taxon>Ascomycota</taxon>
        <taxon>Pezizomycotina</taxon>
        <taxon>Dothideomycetes</taxon>
        <taxon>Dothideomycetes incertae sedis</taxon>
        <taxon>Botryosphaeriales</taxon>
        <taxon>Phyllostictaceae</taxon>
        <taxon>Phyllosticta</taxon>
    </lineage>
</organism>
<evidence type="ECO:0000313" key="2">
    <source>
        <dbReference type="EMBL" id="KAK7538039.1"/>
    </source>
</evidence>
<dbReference type="RefSeq" id="XP_066655726.1">
    <property type="nucleotide sequence ID" value="XM_066799891.1"/>
</dbReference>
<gene>
    <name evidence="2" type="ORF">J3D65DRAFT_620786</name>
</gene>
<reference evidence="2 3" key="1">
    <citation type="submission" date="2024-04" db="EMBL/GenBank/DDBJ databases">
        <title>Phyllosticta paracitricarpa is synonymous to the EU quarantine fungus P. citricarpa based on phylogenomic analyses.</title>
        <authorList>
            <consortium name="Lawrence Berkeley National Laboratory"/>
            <person name="Van ingen-buijs V.A."/>
            <person name="Van westerhoven A.C."/>
            <person name="Haridas S."/>
            <person name="Skiadas P."/>
            <person name="Martin F."/>
            <person name="Groenewald J.Z."/>
            <person name="Crous P.W."/>
            <person name="Seidl M.F."/>
        </authorList>
    </citation>
    <scope>NUCLEOTIDE SEQUENCE [LARGE SCALE GENOMIC DNA]</scope>
    <source>
        <strain evidence="2 3">CPC 17464</strain>
    </source>
</reference>
<feature type="compositionally biased region" description="Low complexity" evidence="1">
    <location>
        <begin position="35"/>
        <end position="48"/>
    </location>
</feature>
<evidence type="ECO:0000256" key="1">
    <source>
        <dbReference type="SAM" id="MobiDB-lite"/>
    </source>
</evidence>
<evidence type="ECO:0000313" key="3">
    <source>
        <dbReference type="Proteomes" id="UP001360953"/>
    </source>
</evidence>